<reference evidence="2 3" key="1">
    <citation type="journal article" date="2024" name="J Genomics">
        <title>Draft genome sequencing and assembly of Favolaschia claudopus CIRM-BRFM 2984 isolated from oak limbs.</title>
        <authorList>
            <person name="Navarro D."/>
            <person name="Drula E."/>
            <person name="Chaduli D."/>
            <person name="Cazenave R."/>
            <person name="Ahrendt S."/>
            <person name="Wang J."/>
            <person name="Lipzen A."/>
            <person name="Daum C."/>
            <person name="Barry K."/>
            <person name="Grigoriev I.V."/>
            <person name="Favel A."/>
            <person name="Rosso M.N."/>
            <person name="Martin F."/>
        </authorList>
    </citation>
    <scope>NUCLEOTIDE SEQUENCE [LARGE SCALE GENOMIC DNA]</scope>
    <source>
        <strain evidence="2 3">CIRM-BRFM 2984</strain>
    </source>
</reference>
<evidence type="ECO:0000313" key="2">
    <source>
        <dbReference type="EMBL" id="KAK7062117.1"/>
    </source>
</evidence>
<keyword evidence="3" id="KW-1185">Reference proteome</keyword>
<evidence type="ECO:0008006" key="4">
    <source>
        <dbReference type="Google" id="ProtNLM"/>
    </source>
</evidence>
<organism evidence="2 3">
    <name type="scientific">Favolaschia claudopus</name>
    <dbReference type="NCBI Taxonomy" id="2862362"/>
    <lineage>
        <taxon>Eukaryota</taxon>
        <taxon>Fungi</taxon>
        <taxon>Dikarya</taxon>
        <taxon>Basidiomycota</taxon>
        <taxon>Agaricomycotina</taxon>
        <taxon>Agaricomycetes</taxon>
        <taxon>Agaricomycetidae</taxon>
        <taxon>Agaricales</taxon>
        <taxon>Marasmiineae</taxon>
        <taxon>Mycenaceae</taxon>
        <taxon>Favolaschia</taxon>
    </lineage>
</organism>
<comment type="caution">
    <text evidence="2">The sequence shown here is derived from an EMBL/GenBank/DDBJ whole genome shotgun (WGS) entry which is preliminary data.</text>
</comment>
<keyword evidence="1" id="KW-0175">Coiled coil</keyword>
<name>A0AAW0EEN7_9AGAR</name>
<sequence length="469" mass="53461">MSHLLRKRLAELDREIASKRRKLFKLEKTRSAVEAELHAAATYPILTLPVEITTEIFLWLRDLQPLRIPRCRMSGTIAVAGVCRAWRAIALATPRLWSNLRINFDGIEHKVVLKPLWVECFVDKWISRSRNCPLSLDFESRSVLHFTDSRLRHILHRYSSRIQTLSLDIGYRDPRPLRFDWAEFPLLEKVRLLCHSHSDQDVDFPRPMNIFANAPRFRELDMQSSTLDTTLLALPWSQLTKFQGHIKNLDLFTLAPNLVEVKCALLPNEDVFSTTMITHHNIRTLNLDKDCNLIQPIALPSLQHLDIAKMDSHELLEPFLKRSSPPLASLSMQALKGPTGNCFDHLCQCMALVASTLEVVKLCKVPEDLTGISTISGTFPNLRSLQISLRNTDHESGLAKLLDFLYSPRCTLRACKFLWAESPFLDRRAFAGTRRGTHKVDTISGHLARLVKGGMSVYIGTEDKNYLVG</sequence>
<proteinExistence type="predicted"/>
<dbReference type="EMBL" id="JAWWNJ010000002">
    <property type="protein sequence ID" value="KAK7062117.1"/>
    <property type="molecule type" value="Genomic_DNA"/>
</dbReference>
<dbReference type="Proteomes" id="UP001362999">
    <property type="component" value="Unassembled WGS sequence"/>
</dbReference>
<accession>A0AAW0EEN7</accession>
<dbReference type="Gene3D" id="1.20.1280.50">
    <property type="match status" value="1"/>
</dbReference>
<evidence type="ECO:0000313" key="3">
    <source>
        <dbReference type="Proteomes" id="UP001362999"/>
    </source>
</evidence>
<dbReference type="SUPFAM" id="SSF52047">
    <property type="entry name" value="RNI-like"/>
    <property type="match status" value="1"/>
</dbReference>
<evidence type="ECO:0000256" key="1">
    <source>
        <dbReference type="SAM" id="Coils"/>
    </source>
</evidence>
<gene>
    <name evidence="2" type="ORF">R3P38DRAFT_2833514</name>
</gene>
<dbReference type="AlphaFoldDB" id="A0AAW0EEN7"/>
<protein>
    <recommendedName>
        <fullName evidence="4">F-box domain-containing protein</fullName>
    </recommendedName>
</protein>
<feature type="coiled-coil region" evidence="1">
    <location>
        <begin position="2"/>
        <end position="29"/>
    </location>
</feature>